<feature type="compositionally biased region" description="Basic and acidic residues" evidence="1">
    <location>
        <begin position="129"/>
        <end position="148"/>
    </location>
</feature>
<protein>
    <submittedName>
        <fullName evidence="3">DUF4373 domain-containing protein</fullName>
    </submittedName>
</protein>
<dbReference type="EMBL" id="WCTR01000005">
    <property type="protein sequence ID" value="KAB4213517.1"/>
    <property type="molecule type" value="Genomic_DNA"/>
</dbReference>
<comment type="caution">
    <text evidence="3">The sequence shown here is derived from an EMBL/GenBank/DDBJ whole genome shotgun (WGS) entry which is preliminary data.</text>
</comment>
<feature type="region of interest" description="Disordered" evidence="1">
    <location>
        <begin position="88"/>
        <end position="160"/>
    </location>
</feature>
<feature type="compositionally biased region" description="Polar residues" evidence="1">
    <location>
        <begin position="114"/>
        <end position="124"/>
    </location>
</feature>
<evidence type="ECO:0000313" key="4">
    <source>
        <dbReference type="Proteomes" id="UP000466952"/>
    </source>
</evidence>
<evidence type="ECO:0000313" key="3">
    <source>
        <dbReference type="EMBL" id="KAB4213517.1"/>
    </source>
</evidence>
<dbReference type="RefSeq" id="WP_005837334.1">
    <property type="nucleotide sequence ID" value="NZ_JADNBO010000021.1"/>
</dbReference>
<feature type="domain" description="DUF7833" evidence="2">
    <location>
        <begin position="166"/>
        <end position="228"/>
    </location>
</feature>
<evidence type="ECO:0000259" key="2">
    <source>
        <dbReference type="Pfam" id="PF25200"/>
    </source>
</evidence>
<dbReference type="InterPro" id="IPR057155">
    <property type="entry name" value="DUF7833"/>
</dbReference>
<reference evidence="3 4" key="1">
    <citation type="journal article" date="2019" name="Nat. Med.">
        <title>A library of human gut bacterial isolates paired with longitudinal multiomics data enables mechanistic microbiome research.</title>
        <authorList>
            <person name="Poyet M."/>
            <person name="Groussin M."/>
            <person name="Gibbons S.M."/>
            <person name="Avila-Pacheco J."/>
            <person name="Jiang X."/>
            <person name="Kearney S.M."/>
            <person name="Perrotta A.R."/>
            <person name="Berdy B."/>
            <person name="Zhao S."/>
            <person name="Lieberman T.D."/>
            <person name="Swanson P.K."/>
            <person name="Smith M."/>
            <person name="Roesemann S."/>
            <person name="Alexander J.E."/>
            <person name="Rich S.A."/>
            <person name="Livny J."/>
            <person name="Vlamakis H."/>
            <person name="Clish C."/>
            <person name="Bullock K."/>
            <person name="Deik A."/>
            <person name="Scott J."/>
            <person name="Pierce K.A."/>
            <person name="Xavier R.J."/>
            <person name="Alm E.J."/>
        </authorList>
    </citation>
    <scope>NUCLEOTIDE SEQUENCE [LARGE SCALE GENOMIC DNA]</scope>
    <source>
        <strain evidence="3 4">BIOML-A11</strain>
    </source>
</reference>
<name>A0A7J5HMT0_BACUN</name>
<proteinExistence type="predicted"/>
<feature type="compositionally biased region" description="Basic and acidic residues" evidence="1">
    <location>
        <begin position="102"/>
        <end position="111"/>
    </location>
</feature>
<feature type="compositionally biased region" description="Polar residues" evidence="1">
    <location>
        <begin position="88"/>
        <end position="101"/>
    </location>
</feature>
<dbReference type="AlphaFoldDB" id="A0A7J5HMT0"/>
<dbReference type="Pfam" id="PF25200">
    <property type="entry name" value="DUF7833"/>
    <property type="match status" value="1"/>
</dbReference>
<gene>
    <name evidence="3" type="ORF">GAP55_07820</name>
</gene>
<feature type="region of interest" description="Disordered" evidence="1">
    <location>
        <begin position="273"/>
        <end position="312"/>
    </location>
</feature>
<sequence>MIWFKHPNDLPNDKRLASLIDNEGCRGYGMYLRIIEMLCAQPDRKLSFSQLNIISRKGFSRKYMEKIIWEYKLFTIHEEEFESAINFNNMERGNHSQNNLKTPEKTEDAKNGDNPLNNSGSRSKTGLARVREEQNREEQMKRKDDDVVPKNGGGGVTPYQSWRKQVDGLSKNQLFREMVCMRSGYSVLLNKHFDTALEEFKKHIVLLGKEERMNSQEEVRSYFTFYTQAGQRTSQELHMLLQGLEKQQSAAAPPDPYRYELLVDGRRTYLGCPIPDGAPPRPDNTAFWNETARSWTSQTPPPSSKKPKQKPG</sequence>
<organism evidence="3 4">
    <name type="scientific">Bacteroides uniformis</name>
    <dbReference type="NCBI Taxonomy" id="820"/>
    <lineage>
        <taxon>Bacteria</taxon>
        <taxon>Pseudomonadati</taxon>
        <taxon>Bacteroidota</taxon>
        <taxon>Bacteroidia</taxon>
        <taxon>Bacteroidales</taxon>
        <taxon>Bacteroidaceae</taxon>
        <taxon>Bacteroides</taxon>
    </lineage>
</organism>
<evidence type="ECO:0000256" key="1">
    <source>
        <dbReference type="SAM" id="MobiDB-lite"/>
    </source>
</evidence>
<accession>A0A7J5HMT0</accession>
<dbReference type="Proteomes" id="UP000466952">
    <property type="component" value="Unassembled WGS sequence"/>
</dbReference>
<feature type="compositionally biased region" description="Polar residues" evidence="1">
    <location>
        <begin position="286"/>
        <end position="295"/>
    </location>
</feature>